<dbReference type="GeneID" id="39671475"/>
<sequence length="345" mass="39271">MSKRTIEREYKKFLSLAECWKDLVVSNSVFHDTSYNGEDFRHVALTHDPDVLKEAEKCLVAWKAFVDVCRNAGGKKLNIVETAYLPIPFIIEDTNQSTHIVVSTASTTRTFTRESLLKKYDNVIKKSKKSPIFSQVVDALEKERHFFAMEPEGELYRARKDDYTDVVLTSALTSDNTLSRLRVGAHGALVFSRNKELKIPVVNNVDERRSITVYSGVKPIPCGPLGGFSLYRVNDITRNQPSYVAKAYILRSIESRNLSFNNKSQALLNSTPPEIRQVIERKVNAAREALIRLKKMDMELIDVMMASGDDLTGIRLTDARKKYGKEIEERYGYTFNQTLSATKLR</sequence>
<dbReference type="EMBL" id="RYCF01000182">
    <property type="protein sequence ID" value="MQK27343.1"/>
    <property type="molecule type" value="Genomic_DNA"/>
</dbReference>
<dbReference type="Proteomes" id="UP000359125">
    <property type="component" value="Unassembled WGS sequence"/>
</dbReference>
<proteinExistence type="predicted"/>
<protein>
    <submittedName>
        <fullName evidence="1">Phage repressor protein</fullName>
    </submittedName>
</protein>
<comment type="caution">
    <text evidence="1">The sequence shown here is derived from an EMBL/GenBank/DDBJ whole genome shotgun (WGS) entry which is preliminary data.</text>
</comment>
<evidence type="ECO:0000313" key="2">
    <source>
        <dbReference type="Proteomes" id="UP000359125"/>
    </source>
</evidence>
<organism evidence="1 2">
    <name type="scientific">Escherichia coli</name>
    <dbReference type="NCBI Taxonomy" id="562"/>
    <lineage>
        <taxon>Bacteria</taxon>
        <taxon>Pseudomonadati</taxon>
        <taxon>Pseudomonadota</taxon>
        <taxon>Gammaproteobacteria</taxon>
        <taxon>Enterobacterales</taxon>
        <taxon>Enterobacteriaceae</taxon>
        <taxon>Escherichia</taxon>
    </lineage>
</organism>
<accession>A0A5P0JH37</accession>
<reference evidence="1 2" key="1">
    <citation type="journal article" date="2019" name="Environ. Health Perspect.">
        <title>Inter-host Transmission of Carbapenemase-Producing Escherichia coli among Humans and Backyard Animals.</title>
        <authorList>
            <person name="Li J."/>
            <person name="Bi Z."/>
            <person name="Ma S."/>
            <person name="Chen B."/>
            <person name="Cai C."/>
            <person name="He J."/>
            <person name="Schwarz S."/>
            <person name="Sun C."/>
            <person name="Zhou Y."/>
            <person name="Yin J."/>
            <person name="Hulth A."/>
            <person name="Wang Y."/>
            <person name="Shen Z."/>
            <person name="Wang S."/>
            <person name="Wu C."/>
            <person name="Nilsson L.E."/>
            <person name="Walsh T.R."/>
            <person name="Borjesson S."/>
            <person name="Shen J."/>
            <person name="Sun Q."/>
            <person name="Wang Y."/>
        </authorList>
    </citation>
    <scope>NUCLEOTIDE SEQUENCE [LARGE SCALE GENOMIC DNA]</scope>
    <source>
        <strain evidence="1 2">A016f</strain>
    </source>
</reference>
<dbReference type="AlphaFoldDB" id="A0A5P0JH37"/>
<gene>
    <name evidence="1" type="ORF">EIZ93_24420</name>
</gene>
<dbReference type="RefSeq" id="WP_048659773.1">
    <property type="nucleotide sequence ID" value="NZ_AP025548.1"/>
</dbReference>
<name>A0A5P0JH37_ECOLX</name>
<evidence type="ECO:0000313" key="1">
    <source>
        <dbReference type="EMBL" id="MQK27343.1"/>
    </source>
</evidence>